<feature type="transmembrane region" description="Helical" evidence="4">
    <location>
        <begin position="21"/>
        <end position="39"/>
    </location>
</feature>
<keyword evidence="4" id="KW-0472">Membrane</keyword>
<feature type="repeat" description="ANK" evidence="3">
    <location>
        <begin position="257"/>
        <end position="289"/>
    </location>
</feature>
<dbReference type="InterPro" id="IPR002110">
    <property type="entry name" value="Ankyrin_rpt"/>
</dbReference>
<dbReference type="Pfam" id="PF00023">
    <property type="entry name" value="Ank"/>
    <property type="match status" value="2"/>
</dbReference>
<keyword evidence="2 3" id="KW-0040">ANK repeat</keyword>
<organism evidence="5 6">
    <name type="scientific">Crateriforma conspicua</name>
    <dbReference type="NCBI Taxonomy" id="2527996"/>
    <lineage>
        <taxon>Bacteria</taxon>
        <taxon>Pseudomonadati</taxon>
        <taxon>Planctomycetota</taxon>
        <taxon>Planctomycetia</taxon>
        <taxon>Planctomycetales</taxon>
        <taxon>Planctomycetaceae</taxon>
        <taxon>Crateriforma</taxon>
    </lineage>
</organism>
<proteinExistence type="predicted"/>
<dbReference type="PANTHER" id="PTHR24189:SF50">
    <property type="entry name" value="ANKYRIN REPEAT AND SOCS BOX PROTEIN 2"/>
    <property type="match status" value="1"/>
</dbReference>
<dbReference type="Gene3D" id="1.25.40.20">
    <property type="entry name" value="Ankyrin repeat-containing domain"/>
    <property type="match status" value="4"/>
</dbReference>
<dbReference type="PRINTS" id="PR01415">
    <property type="entry name" value="ANKYRIN"/>
</dbReference>
<evidence type="ECO:0000313" key="5">
    <source>
        <dbReference type="EMBL" id="TWU67678.1"/>
    </source>
</evidence>
<dbReference type="AlphaFoldDB" id="A0A5C6G1Z5"/>
<feature type="repeat" description="ANK" evidence="3">
    <location>
        <begin position="355"/>
        <end position="387"/>
    </location>
</feature>
<evidence type="ECO:0000256" key="2">
    <source>
        <dbReference type="ARBA" id="ARBA00023043"/>
    </source>
</evidence>
<evidence type="ECO:0000256" key="1">
    <source>
        <dbReference type="ARBA" id="ARBA00022737"/>
    </source>
</evidence>
<dbReference type="PROSITE" id="PS50088">
    <property type="entry name" value="ANK_REPEAT"/>
    <property type="match status" value="8"/>
</dbReference>
<accession>A0A5C6G1Z5</accession>
<sequence length="515" mass="54865">MIAALTFQQSQKLFGMTRIQFVFPAIVMGMVLTVAASAADVQSSAPTTHSSNSRSLVDAVEAGRTDALDSLNEVSVKQRQPDGMTALHWAVRHGKSDWVTAIIDAGADVDAVTDYSISPLAIACENGDATIAQILLSAGASPDLTTAGKVTCLMLAARGGDVDVIDTLLHQGADVNAKQRSGQTALMWAAAAGNADAIDRLIAGGANIDESLRSGFTPMMFACRNGHIEAAMRLLDHGVDISAAMEPKNTSGRNPRKGMTALMLAVESGHFDLALRLVQRGADPNDQSSEFAPLHALAWVRRPQVGDTPEGDPPPQIHGNVSSLEFAAKLIDAGADVNLKLRRGKAPGKARFNTRGATPFLMASQTCDLPYMQLLLDHGADPMITNHDDCTALMVAAGVGVHHVGEHPGTIDEVRQAVQWLVELGLDINHVDKNGETAMHGAAYRCYPEIVRLVAKLGADPEIWNHKNRHGWSPLTIAKGYRPGSFKPDPPTIEAVMEVGKITDEDAPTERGWQG</sequence>
<dbReference type="Pfam" id="PF13637">
    <property type="entry name" value="Ank_4"/>
    <property type="match status" value="1"/>
</dbReference>
<dbReference type="SMART" id="SM00248">
    <property type="entry name" value="ANK"/>
    <property type="match status" value="10"/>
</dbReference>
<name>A0A5C6G1Z5_9PLAN</name>
<feature type="repeat" description="ANK" evidence="3">
    <location>
        <begin position="181"/>
        <end position="213"/>
    </location>
</feature>
<keyword evidence="4" id="KW-1133">Transmembrane helix</keyword>
<evidence type="ECO:0000256" key="3">
    <source>
        <dbReference type="PROSITE-ProRule" id="PRU00023"/>
    </source>
</evidence>
<evidence type="ECO:0000256" key="4">
    <source>
        <dbReference type="SAM" id="Phobius"/>
    </source>
</evidence>
<comment type="caution">
    <text evidence="5">The sequence shown here is derived from an EMBL/GenBank/DDBJ whole genome shotgun (WGS) entry which is preliminary data.</text>
</comment>
<dbReference type="Proteomes" id="UP000316476">
    <property type="component" value="Unassembled WGS sequence"/>
</dbReference>
<dbReference type="Pfam" id="PF12796">
    <property type="entry name" value="Ank_2"/>
    <property type="match status" value="2"/>
</dbReference>
<evidence type="ECO:0000313" key="6">
    <source>
        <dbReference type="Proteomes" id="UP000316476"/>
    </source>
</evidence>
<dbReference type="SUPFAM" id="SSF48403">
    <property type="entry name" value="Ankyrin repeat"/>
    <property type="match status" value="1"/>
</dbReference>
<dbReference type="RefSeq" id="WP_146414034.1">
    <property type="nucleotide sequence ID" value="NZ_SJPZ01000001.1"/>
</dbReference>
<feature type="repeat" description="ANK" evidence="3">
    <location>
        <begin position="148"/>
        <end position="180"/>
    </location>
</feature>
<feature type="repeat" description="ANK" evidence="3">
    <location>
        <begin position="115"/>
        <end position="147"/>
    </location>
</feature>
<dbReference type="PANTHER" id="PTHR24189">
    <property type="entry name" value="MYOTROPHIN"/>
    <property type="match status" value="1"/>
</dbReference>
<keyword evidence="1" id="KW-0677">Repeat</keyword>
<dbReference type="OrthoDB" id="211931at2"/>
<feature type="repeat" description="ANK" evidence="3">
    <location>
        <begin position="434"/>
        <end position="466"/>
    </location>
</feature>
<feature type="repeat" description="ANK" evidence="3">
    <location>
        <begin position="214"/>
        <end position="246"/>
    </location>
</feature>
<dbReference type="EMBL" id="SJPZ01000001">
    <property type="protein sequence ID" value="TWU67678.1"/>
    <property type="molecule type" value="Genomic_DNA"/>
</dbReference>
<dbReference type="InterPro" id="IPR036770">
    <property type="entry name" value="Ankyrin_rpt-contain_sf"/>
</dbReference>
<reference evidence="5 6" key="1">
    <citation type="submission" date="2019-02" db="EMBL/GenBank/DDBJ databases">
        <title>Deep-cultivation of Planctomycetes and their phenomic and genomic characterization uncovers novel biology.</title>
        <authorList>
            <person name="Wiegand S."/>
            <person name="Jogler M."/>
            <person name="Boedeker C."/>
            <person name="Pinto D."/>
            <person name="Vollmers J."/>
            <person name="Rivas-Marin E."/>
            <person name="Kohn T."/>
            <person name="Peeters S.H."/>
            <person name="Heuer A."/>
            <person name="Rast P."/>
            <person name="Oberbeckmann S."/>
            <person name="Bunk B."/>
            <person name="Jeske O."/>
            <person name="Meyerdierks A."/>
            <person name="Storesund J.E."/>
            <person name="Kallscheuer N."/>
            <person name="Luecker S."/>
            <person name="Lage O.M."/>
            <person name="Pohl T."/>
            <person name="Merkel B.J."/>
            <person name="Hornburger P."/>
            <person name="Mueller R.-W."/>
            <person name="Bruemmer F."/>
            <person name="Labrenz M."/>
            <person name="Spormann A.M."/>
            <person name="Op Den Camp H."/>
            <person name="Overmann J."/>
            <person name="Amann R."/>
            <person name="Jetten M.S.M."/>
            <person name="Mascher T."/>
            <person name="Medema M.H."/>
            <person name="Devos D.P."/>
            <person name="Kaster A.-K."/>
            <person name="Ovreas L."/>
            <person name="Rohde M."/>
            <person name="Galperin M.Y."/>
            <person name="Jogler C."/>
        </authorList>
    </citation>
    <scope>NUCLEOTIDE SEQUENCE [LARGE SCALE GENOMIC DNA]</scope>
    <source>
        <strain evidence="5 6">V7</strain>
    </source>
</reference>
<dbReference type="InterPro" id="IPR050745">
    <property type="entry name" value="Multifunctional_regulatory"/>
</dbReference>
<protein>
    <submittedName>
        <fullName evidence="5">Ankyrin repeats (3 copies)</fullName>
    </submittedName>
</protein>
<keyword evidence="4" id="KW-0812">Transmembrane</keyword>
<feature type="repeat" description="ANK" evidence="3">
    <location>
        <begin position="82"/>
        <end position="114"/>
    </location>
</feature>
<gene>
    <name evidence="5" type="ORF">V7x_32550</name>
</gene>
<dbReference type="PROSITE" id="PS50297">
    <property type="entry name" value="ANK_REP_REGION"/>
    <property type="match status" value="7"/>
</dbReference>